<keyword evidence="4" id="KW-1185">Reference proteome</keyword>
<dbReference type="PRINTS" id="PR00625">
    <property type="entry name" value="JDOMAIN"/>
</dbReference>
<protein>
    <recommendedName>
        <fullName evidence="2">J domain-containing protein</fullName>
    </recommendedName>
</protein>
<dbReference type="InterPro" id="IPR052814">
    <property type="entry name" value="Peroxisomal_DnaJ"/>
</dbReference>
<feature type="domain" description="J" evidence="2">
    <location>
        <begin position="71"/>
        <end position="150"/>
    </location>
</feature>
<dbReference type="Gene3D" id="1.10.287.110">
    <property type="entry name" value="DnaJ domain"/>
    <property type="match status" value="1"/>
</dbReference>
<dbReference type="PROSITE" id="PS51257">
    <property type="entry name" value="PROKAR_LIPOPROTEIN"/>
    <property type="match status" value="1"/>
</dbReference>
<proteinExistence type="predicted"/>
<gene>
    <name evidence="3" type="ORF">ACHAWU_005936</name>
</gene>
<name>A0ABD3MEN4_9STRA</name>
<reference evidence="3 4" key="1">
    <citation type="submission" date="2024-10" db="EMBL/GenBank/DDBJ databases">
        <title>Updated reference genomes for cyclostephanoid diatoms.</title>
        <authorList>
            <person name="Roberts W.R."/>
            <person name="Alverson A.J."/>
        </authorList>
    </citation>
    <scope>NUCLEOTIDE SEQUENCE [LARGE SCALE GENOMIC DNA]</scope>
    <source>
        <strain evidence="3 4">AJA232-27</strain>
    </source>
</reference>
<dbReference type="CDD" id="cd06257">
    <property type="entry name" value="DnaJ"/>
    <property type="match status" value="1"/>
</dbReference>
<dbReference type="InterPro" id="IPR036869">
    <property type="entry name" value="J_dom_sf"/>
</dbReference>
<feature type="region of interest" description="Disordered" evidence="1">
    <location>
        <begin position="1"/>
        <end position="55"/>
    </location>
</feature>
<dbReference type="PANTHER" id="PTHR45006:SF1">
    <property type="entry name" value="DNAJ-LIKE PROTEIN 1"/>
    <property type="match status" value="1"/>
</dbReference>
<dbReference type="SUPFAM" id="SSF46565">
    <property type="entry name" value="Chaperone J-domain"/>
    <property type="match status" value="1"/>
</dbReference>
<dbReference type="InterPro" id="IPR001623">
    <property type="entry name" value="DnaJ_domain"/>
</dbReference>
<feature type="compositionally biased region" description="Low complexity" evidence="1">
    <location>
        <begin position="26"/>
        <end position="39"/>
    </location>
</feature>
<dbReference type="EMBL" id="JALLBG020000186">
    <property type="protein sequence ID" value="KAL3760401.1"/>
    <property type="molecule type" value="Genomic_DNA"/>
</dbReference>
<evidence type="ECO:0000256" key="1">
    <source>
        <dbReference type="SAM" id="MobiDB-lite"/>
    </source>
</evidence>
<evidence type="ECO:0000313" key="4">
    <source>
        <dbReference type="Proteomes" id="UP001530293"/>
    </source>
</evidence>
<comment type="caution">
    <text evidence="3">The sequence shown here is derived from an EMBL/GenBank/DDBJ whole genome shotgun (WGS) entry which is preliminary data.</text>
</comment>
<evidence type="ECO:0000259" key="2">
    <source>
        <dbReference type="PROSITE" id="PS50076"/>
    </source>
</evidence>
<sequence length="281" mass="31100">MPGRYSKPSIKSTMAGNKRVAMGTQSSFSCSSPSSTPPSALRKGKFDVSSPKSKPKTGLGIIYDAYGQNLSLYQVLHIHPSAEASELRKAYLTQGKAALVNGGVNMSDRGLDLQNYYSVPDDVRKKFQAVSLAYEVLSTPELRSHYDKYGDLPVKSSLNTRSMVRWDQFVEEKIIWDSHPDEHLPPNEYMHGKESRDAPNNNRHIITPVGKMNDGFDELEREQQSMVPFSPCSVIVQCMDYDPGSGAGGPFGILGLLPHNNDDVTECTEYTWEQLSDASSL</sequence>
<dbReference type="Proteomes" id="UP001530293">
    <property type="component" value="Unassembled WGS sequence"/>
</dbReference>
<evidence type="ECO:0000313" key="3">
    <source>
        <dbReference type="EMBL" id="KAL3760401.1"/>
    </source>
</evidence>
<dbReference type="PROSITE" id="PS50076">
    <property type="entry name" value="DNAJ_2"/>
    <property type="match status" value="1"/>
</dbReference>
<organism evidence="3 4">
    <name type="scientific">Discostella pseudostelligera</name>
    <dbReference type="NCBI Taxonomy" id="259834"/>
    <lineage>
        <taxon>Eukaryota</taxon>
        <taxon>Sar</taxon>
        <taxon>Stramenopiles</taxon>
        <taxon>Ochrophyta</taxon>
        <taxon>Bacillariophyta</taxon>
        <taxon>Coscinodiscophyceae</taxon>
        <taxon>Thalassiosirophycidae</taxon>
        <taxon>Stephanodiscales</taxon>
        <taxon>Stephanodiscaceae</taxon>
        <taxon>Discostella</taxon>
    </lineage>
</organism>
<dbReference type="PANTHER" id="PTHR45006">
    <property type="entry name" value="DNAJ-LIKE PROTEIN 1"/>
    <property type="match status" value="1"/>
</dbReference>
<dbReference type="AlphaFoldDB" id="A0ABD3MEN4"/>
<accession>A0ABD3MEN4</accession>